<dbReference type="GO" id="GO:0009252">
    <property type="term" value="P:peptidoglycan biosynthetic process"/>
    <property type="evidence" value="ECO:0007669"/>
    <property type="project" value="UniProtKB-UniPathway"/>
</dbReference>
<comment type="similarity">
    <text evidence="2">In the C-terminal section; belongs to the transpeptidase family.</text>
</comment>
<feature type="domain" description="Glycosyl transferase family 51" evidence="13">
    <location>
        <begin position="65"/>
        <end position="230"/>
    </location>
</feature>
<evidence type="ECO:0000259" key="13">
    <source>
        <dbReference type="Pfam" id="PF00912"/>
    </source>
</evidence>
<dbReference type="GO" id="GO:0008658">
    <property type="term" value="F:penicillin binding"/>
    <property type="evidence" value="ECO:0007669"/>
    <property type="project" value="InterPro"/>
</dbReference>
<protein>
    <recommendedName>
        <fullName evidence="10">peptidoglycan glycosyltransferase</fullName>
        <ecNumber evidence="10">2.4.99.28</ecNumber>
    </recommendedName>
</protein>
<dbReference type="RefSeq" id="WP_066604447.1">
    <property type="nucleotide sequence ID" value="NZ_CP014230.1"/>
</dbReference>
<dbReference type="Pfam" id="PF06832">
    <property type="entry name" value="BiPBP_C"/>
    <property type="match status" value="1"/>
</dbReference>
<proteinExistence type="inferred from homology"/>
<comment type="similarity">
    <text evidence="3">In the N-terminal section; belongs to the glycosyltransferase 51 family.</text>
</comment>
<reference evidence="16" key="1">
    <citation type="submission" date="2016-02" db="EMBL/GenBank/DDBJ databases">
        <authorList>
            <person name="Holder M.E."/>
            <person name="Ajami N.J."/>
            <person name="Petrosino J.F."/>
        </authorList>
    </citation>
    <scope>NUCLEOTIDE SEQUENCE [LARGE SCALE GENOMIC DNA]</scope>
    <source>
        <strain evidence="16">DSM 12838</strain>
    </source>
</reference>
<dbReference type="GO" id="GO:0008955">
    <property type="term" value="F:peptidoglycan glycosyltransferase activity"/>
    <property type="evidence" value="ECO:0007669"/>
    <property type="project" value="UniProtKB-EC"/>
</dbReference>
<evidence type="ECO:0000313" key="16">
    <source>
        <dbReference type="Proteomes" id="UP000063964"/>
    </source>
</evidence>
<dbReference type="Pfam" id="PF00912">
    <property type="entry name" value="Transgly"/>
    <property type="match status" value="1"/>
</dbReference>
<dbReference type="InterPro" id="IPR050396">
    <property type="entry name" value="Glycosyltr_51/Transpeptidase"/>
</dbReference>
<evidence type="ECO:0000256" key="1">
    <source>
        <dbReference type="ARBA" id="ARBA00004752"/>
    </source>
</evidence>
<dbReference type="NCBIfam" id="TIGR02073">
    <property type="entry name" value="PBP_1c"/>
    <property type="match status" value="1"/>
</dbReference>
<evidence type="ECO:0000256" key="4">
    <source>
        <dbReference type="ARBA" id="ARBA00022645"/>
    </source>
</evidence>
<feature type="domain" description="Penicillin-binding C-terminal" evidence="14">
    <location>
        <begin position="687"/>
        <end position="772"/>
    </location>
</feature>
<organism evidence="15 16">
    <name type="scientific">Desulfomicrobium orale DSM 12838</name>
    <dbReference type="NCBI Taxonomy" id="888061"/>
    <lineage>
        <taxon>Bacteria</taxon>
        <taxon>Pseudomonadati</taxon>
        <taxon>Thermodesulfobacteriota</taxon>
        <taxon>Desulfovibrionia</taxon>
        <taxon>Desulfovibrionales</taxon>
        <taxon>Desulfomicrobiaceae</taxon>
        <taxon>Desulfomicrobium</taxon>
    </lineage>
</organism>
<dbReference type="PANTHER" id="PTHR32282">
    <property type="entry name" value="BINDING PROTEIN TRANSPEPTIDASE, PUTATIVE-RELATED"/>
    <property type="match status" value="1"/>
</dbReference>
<evidence type="ECO:0000259" key="14">
    <source>
        <dbReference type="Pfam" id="PF06832"/>
    </source>
</evidence>
<keyword evidence="6" id="KW-0328">Glycosyltransferase</keyword>
<keyword evidence="5" id="KW-0645">Protease</keyword>
<dbReference type="SUPFAM" id="SSF56601">
    <property type="entry name" value="beta-lactamase/transpeptidase-like"/>
    <property type="match status" value="1"/>
</dbReference>
<evidence type="ECO:0000256" key="5">
    <source>
        <dbReference type="ARBA" id="ARBA00022670"/>
    </source>
</evidence>
<dbReference type="InterPro" id="IPR011815">
    <property type="entry name" value="PBP_1c"/>
</dbReference>
<dbReference type="EC" id="2.4.99.28" evidence="10"/>
<evidence type="ECO:0000256" key="10">
    <source>
        <dbReference type="ARBA" id="ARBA00044770"/>
    </source>
</evidence>
<accession>A0A0X8JPL5</accession>
<dbReference type="InterPro" id="IPR009647">
    <property type="entry name" value="PBP_C"/>
</dbReference>
<dbReference type="GO" id="GO:0004180">
    <property type="term" value="F:carboxypeptidase activity"/>
    <property type="evidence" value="ECO:0007669"/>
    <property type="project" value="UniProtKB-KW"/>
</dbReference>
<evidence type="ECO:0000256" key="3">
    <source>
        <dbReference type="ARBA" id="ARBA00007739"/>
    </source>
</evidence>
<dbReference type="InterPro" id="IPR023346">
    <property type="entry name" value="Lysozyme-like_dom_sf"/>
</dbReference>
<dbReference type="STRING" id="888061.AXF15_05525"/>
<feature type="domain" description="Penicillin-binding protein transpeptidase" evidence="12">
    <location>
        <begin position="309"/>
        <end position="526"/>
    </location>
</feature>
<sequence>MTQKAVARARRVVTALSLFLVLALVSAFILDRLFPFPVDRLEPAPSTRVLDRNGKSLRYFLAPDGMWRFPVTLDEVSPDLVTALIHSEDRHFRHHPGVNPLAVIRAMWSNLRHGRVVSGASTIPMQVARMADPHPRTFGTKLVEALRALQLSAHYSKEQILTWYVNLAPFGGNVVGVGAASWQYFGKKPDALSLGEIALLSVLPRSPSRYNPLKNPEAALKVRNQVLKRFARDGVFSEARIAESQSRPLLASRAAVPQAAPHFCRWLRSRLPEQAVLRSSLDKRMQGIVESAIASRLEELRRAAIGSVAVVVLHTRTREILAYAGSPDFWDTARQGQVDNALSRRSPGSTLKPFLYALAFDQGHLTPGSMLLDVPTDFGGYMPENYGQDFQGLISARMALATSLNVPAARLLARCGLAPFHDLLRRGGLTTLDRPAAHYGLSLALGGCEVRLLELVNLYATLGAGGEYRPVRPLAGGDRHGGTQIISPEASAMVLDILAATRRPEMSDSWEFTVGAPAVAWKTGTSFGHRDAWAAGLSQELAIGVWAGNPDGSQCKNISGTLHAGPLLFDLFRMLSPGTTSLPRFAAPALRRIPVCALSGHRPGPACPTTLTQAIAGVTSLPVCTLHKRIFVDPETGLRLHGDCLLSRTAREETALIWPAELVAYRMAQGAPLPGLPKVHPDCPDVPEEKGPLIQSPSARTPYLIRPDAPPEFQRLALVAAPGTGAAVHYWYVDGRYVGHASPETPCFVTLEPGRHSASVTDDLGRGSQIHFVVRELADPQRGTALRDAARPR</sequence>
<dbReference type="InterPro" id="IPR001264">
    <property type="entry name" value="Glyco_trans_51"/>
</dbReference>
<keyword evidence="7" id="KW-0808">Transferase</keyword>
<dbReference type="Proteomes" id="UP000063964">
    <property type="component" value="Chromosome"/>
</dbReference>
<dbReference type="InterPro" id="IPR012338">
    <property type="entry name" value="Beta-lactam/transpept-like"/>
</dbReference>
<evidence type="ECO:0000256" key="6">
    <source>
        <dbReference type="ARBA" id="ARBA00022676"/>
    </source>
</evidence>
<keyword evidence="9" id="KW-0511">Multifunctional enzyme</keyword>
<comment type="catalytic activity">
    <reaction evidence="11">
        <text>[GlcNAc-(1-&gt;4)-Mur2Ac(oyl-L-Ala-gamma-D-Glu-L-Lys-D-Ala-D-Ala)](n)-di-trans,octa-cis-undecaprenyl diphosphate + beta-D-GlcNAc-(1-&gt;4)-Mur2Ac(oyl-L-Ala-gamma-D-Glu-L-Lys-D-Ala-D-Ala)-di-trans,octa-cis-undecaprenyl diphosphate = [GlcNAc-(1-&gt;4)-Mur2Ac(oyl-L-Ala-gamma-D-Glu-L-Lys-D-Ala-D-Ala)](n+1)-di-trans,octa-cis-undecaprenyl diphosphate + di-trans,octa-cis-undecaprenyl diphosphate + H(+)</text>
        <dbReference type="Rhea" id="RHEA:23708"/>
        <dbReference type="Rhea" id="RHEA-COMP:9602"/>
        <dbReference type="Rhea" id="RHEA-COMP:9603"/>
        <dbReference type="ChEBI" id="CHEBI:15378"/>
        <dbReference type="ChEBI" id="CHEBI:58405"/>
        <dbReference type="ChEBI" id="CHEBI:60033"/>
        <dbReference type="ChEBI" id="CHEBI:78435"/>
        <dbReference type="EC" id="2.4.99.28"/>
    </reaction>
</comment>
<dbReference type="SUPFAM" id="SSF53955">
    <property type="entry name" value="Lysozyme-like"/>
    <property type="match status" value="1"/>
</dbReference>
<dbReference type="KEGG" id="doa:AXF15_05525"/>
<evidence type="ECO:0000256" key="8">
    <source>
        <dbReference type="ARBA" id="ARBA00022801"/>
    </source>
</evidence>
<dbReference type="InterPro" id="IPR036950">
    <property type="entry name" value="PBP_transglycosylase"/>
</dbReference>
<keyword evidence="8" id="KW-0378">Hydrolase</keyword>
<keyword evidence="4" id="KW-0121">Carboxypeptidase</keyword>
<evidence type="ECO:0000256" key="9">
    <source>
        <dbReference type="ARBA" id="ARBA00023268"/>
    </source>
</evidence>
<dbReference type="EMBL" id="CP014230">
    <property type="protein sequence ID" value="AMD92624.1"/>
    <property type="molecule type" value="Genomic_DNA"/>
</dbReference>
<evidence type="ECO:0000256" key="2">
    <source>
        <dbReference type="ARBA" id="ARBA00007090"/>
    </source>
</evidence>
<evidence type="ECO:0000256" key="11">
    <source>
        <dbReference type="ARBA" id="ARBA00049902"/>
    </source>
</evidence>
<keyword evidence="16" id="KW-1185">Reference proteome</keyword>
<dbReference type="OrthoDB" id="9766909at2"/>
<dbReference type="Pfam" id="PF00905">
    <property type="entry name" value="Transpeptidase"/>
    <property type="match status" value="1"/>
</dbReference>
<comment type="pathway">
    <text evidence="1">Cell wall biogenesis; peptidoglycan biosynthesis.</text>
</comment>
<dbReference type="InterPro" id="IPR001460">
    <property type="entry name" value="PCN-bd_Tpept"/>
</dbReference>
<gene>
    <name evidence="15" type="ORF">AXF15_05525</name>
</gene>
<name>A0A0X8JPL5_9BACT</name>
<dbReference type="GO" id="GO:0030288">
    <property type="term" value="C:outer membrane-bounded periplasmic space"/>
    <property type="evidence" value="ECO:0007669"/>
    <property type="project" value="TreeGrafter"/>
</dbReference>
<dbReference type="Gene3D" id="3.40.710.10">
    <property type="entry name" value="DD-peptidase/beta-lactamase superfamily"/>
    <property type="match status" value="1"/>
</dbReference>
<evidence type="ECO:0000256" key="7">
    <source>
        <dbReference type="ARBA" id="ARBA00022679"/>
    </source>
</evidence>
<evidence type="ECO:0000259" key="12">
    <source>
        <dbReference type="Pfam" id="PF00905"/>
    </source>
</evidence>
<dbReference type="AlphaFoldDB" id="A0A0X8JPL5"/>
<dbReference type="UniPathway" id="UPA00219"/>
<dbReference type="PANTHER" id="PTHR32282:SF15">
    <property type="entry name" value="PENICILLIN-BINDING PROTEIN 1C"/>
    <property type="match status" value="1"/>
</dbReference>
<evidence type="ECO:0000313" key="15">
    <source>
        <dbReference type="EMBL" id="AMD92624.1"/>
    </source>
</evidence>
<dbReference type="Gene3D" id="1.10.3810.10">
    <property type="entry name" value="Biosynthetic peptidoglycan transglycosylase-like"/>
    <property type="match status" value="1"/>
</dbReference>
<dbReference type="GO" id="GO:0006508">
    <property type="term" value="P:proteolysis"/>
    <property type="evidence" value="ECO:0007669"/>
    <property type="project" value="UniProtKB-KW"/>
</dbReference>